<dbReference type="Pfam" id="PF03446">
    <property type="entry name" value="NAD_binding_2"/>
    <property type="match status" value="1"/>
</dbReference>
<evidence type="ECO:0000256" key="3">
    <source>
        <dbReference type="ARBA" id="ARBA00023002"/>
    </source>
</evidence>
<dbReference type="Gene3D" id="1.10.1040.10">
    <property type="entry name" value="N-(1-d-carboxylethyl)-l-norvaline Dehydrogenase, domain 2"/>
    <property type="match status" value="1"/>
</dbReference>
<dbReference type="NCBIfam" id="TIGR00872">
    <property type="entry name" value="gnd_rel"/>
    <property type="match status" value="1"/>
</dbReference>
<feature type="domain" description="6-phosphogluconate dehydrogenase C-terminal" evidence="5">
    <location>
        <begin position="167"/>
        <end position="294"/>
    </location>
</feature>
<evidence type="ECO:0000259" key="5">
    <source>
        <dbReference type="SMART" id="SM01350"/>
    </source>
</evidence>
<protein>
    <submittedName>
        <fullName evidence="6">6-phosphogluconate dehydrogenase</fullName>
        <ecNumber evidence="6">1.1.1.343</ecNumber>
        <ecNumber evidence="6">1.1.1.44</ecNumber>
    </submittedName>
</protein>
<dbReference type="EC" id="1.1.1.343" evidence="6"/>
<comment type="pathway">
    <text evidence="1">Carbohydrate degradation; pentose phosphate pathway.</text>
</comment>
<dbReference type="PRINTS" id="PR00076">
    <property type="entry name" value="6PGDHDRGNASE"/>
</dbReference>
<dbReference type="GO" id="GO:0004616">
    <property type="term" value="F:phosphogluconate dehydrogenase (decarboxylating) activity"/>
    <property type="evidence" value="ECO:0007669"/>
    <property type="project" value="UniProtKB-EC"/>
</dbReference>
<comment type="caution">
    <text evidence="6">The sequence shown here is derived from an EMBL/GenBank/DDBJ whole genome shotgun (WGS) entry which is preliminary data.</text>
</comment>
<keyword evidence="7" id="KW-1185">Reference proteome</keyword>
<evidence type="ECO:0000256" key="1">
    <source>
        <dbReference type="ARBA" id="ARBA00004959"/>
    </source>
</evidence>
<dbReference type="EC" id="1.1.1.44" evidence="6"/>
<accession>A0A840URU4</accession>
<dbReference type="EMBL" id="JACHEO010000012">
    <property type="protein sequence ID" value="MBB5348502.1"/>
    <property type="molecule type" value="Genomic_DNA"/>
</dbReference>
<dbReference type="SUPFAM" id="SSF51735">
    <property type="entry name" value="NAD(P)-binding Rossmann-fold domains"/>
    <property type="match status" value="1"/>
</dbReference>
<dbReference type="InterPro" id="IPR006115">
    <property type="entry name" value="6PGDH_NADP-bd"/>
</dbReference>
<dbReference type="InterPro" id="IPR036291">
    <property type="entry name" value="NAD(P)-bd_dom_sf"/>
</dbReference>
<evidence type="ECO:0000256" key="4">
    <source>
        <dbReference type="ARBA" id="ARBA00023064"/>
    </source>
</evidence>
<keyword evidence="4" id="KW-0311">Gluconate utilization</keyword>
<dbReference type="Pfam" id="PF00393">
    <property type="entry name" value="6PGD"/>
    <property type="match status" value="1"/>
</dbReference>
<sequence length="301" mass="31847">MELGIIGMGKMGLPLALNGRDKGLDIVVHTTGVEKLAMLEREGVRGFARLEEFTAALRRPRAIWLMVPAGKAVDDTIARLLPLLEGGDCIIDGGNSHYRDSQRRHQELGDRDIHFLDVGTSGGTGGARNGACLMIGGDAAVYAALEPVFVALSGGMGCALLGPSGAGHYVKMIHNGIEYGMMQAIGEGLEILRHGPLPLELDRVTAVWQRGSIVSGLLLDVTAAALAREPGLESIQGIVAASGEANWTVEEAVRIGVSAPVIATALFSRFKSQDKLRYAEKTVAAMRREFGGHSVVADQGE</sequence>
<dbReference type="InterPro" id="IPR006183">
    <property type="entry name" value="Pgluconate_DH"/>
</dbReference>
<dbReference type="GO" id="GO:0050661">
    <property type="term" value="F:NADP binding"/>
    <property type="evidence" value="ECO:0007669"/>
    <property type="project" value="InterPro"/>
</dbReference>
<proteinExistence type="inferred from homology"/>
<dbReference type="RefSeq" id="WP_183351303.1">
    <property type="nucleotide sequence ID" value="NZ_JACHEO010000012.1"/>
</dbReference>
<dbReference type="GO" id="GO:0006098">
    <property type="term" value="P:pentose-phosphate shunt"/>
    <property type="evidence" value="ECO:0007669"/>
    <property type="project" value="UniProtKB-UniPathway"/>
</dbReference>
<evidence type="ECO:0000313" key="6">
    <source>
        <dbReference type="EMBL" id="MBB5348502.1"/>
    </source>
</evidence>
<evidence type="ECO:0000313" key="7">
    <source>
        <dbReference type="Proteomes" id="UP000539642"/>
    </source>
</evidence>
<organism evidence="6 7">
    <name type="scientific">Desulfoprunum benzoelyticum</name>
    <dbReference type="NCBI Taxonomy" id="1506996"/>
    <lineage>
        <taxon>Bacteria</taxon>
        <taxon>Pseudomonadati</taxon>
        <taxon>Thermodesulfobacteriota</taxon>
        <taxon>Desulfobulbia</taxon>
        <taxon>Desulfobulbales</taxon>
        <taxon>Desulfobulbaceae</taxon>
        <taxon>Desulfoprunum</taxon>
    </lineage>
</organism>
<dbReference type="Proteomes" id="UP000539642">
    <property type="component" value="Unassembled WGS sequence"/>
</dbReference>
<dbReference type="UniPathway" id="UPA00115"/>
<keyword evidence="3 6" id="KW-0560">Oxidoreductase</keyword>
<dbReference type="InterPro" id="IPR004849">
    <property type="entry name" value="6DGDH_YqeC"/>
</dbReference>
<dbReference type="GO" id="GO:0019521">
    <property type="term" value="P:D-gluconate metabolic process"/>
    <property type="evidence" value="ECO:0007669"/>
    <property type="project" value="UniProtKB-KW"/>
</dbReference>
<gene>
    <name evidence="6" type="ORF">HNQ81_002238</name>
</gene>
<name>A0A840URU4_9BACT</name>
<dbReference type="Gene3D" id="3.40.50.720">
    <property type="entry name" value="NAD(P)-binding Rossmann-like Domain"/>
    <property type="match status" value="1"/>
</dbReference>
<dbReference type="PANTHER" id="PTHR11811">
    <property type="entry name" value="6-PHOSPHOGLUCONATE DEHYDROGENASE"/>
    <property type="match status" value="1"/>
</dbReference>
<dbReference type="AlphaFoldDB" id="A0A840URU4"/>
<comment type="similarity">
    <text evidence="2">Belongs to the 6-phosphogluconate dehydrogenase family.</text>
</comment>
<dbReference type="InterPro" id="IPR006114">
    <property type="entry name" value="6PGDH_C"/>
</dbReference>
<dbReference type="SUPFAM" id="SSF48179">
    <property type="entry name" value="6-phosphogluconate dehydrogenase C-terminal domain-like"/>
    <property type="match status" value="1"/>
</dbReference>
<dbReference type="InterPro" id="IPR013328">
    <property type="entry name" value="6PGD_dom2"/>
</dbReference>
<dbReference type="SMART" id="SM01350">
    <property type="entry name" value="6PGD"/>
    <property type="match status" value="1"/>
</dbReference>
<reference evidence="6 7" key="1">
    <citation type="submission" date="2020-08" db="EMBL/GenBank/DDBJ databases">
        <title>Genomic Encyclopedia of Type Strains, Phase IV (KMG-IV): sequencing the most valuable type-strain genomes for metagenomic binning, comparative biology and taxonomic classification.</title>
        <authorList>
            <person name="Goeker M."/>
        </authorList>
    </citation>
    <scope>NUCLEOTIDE SEQUENCE [LARGE SCALE GENOMIC DNA]</scope>
    <source>
        <strain evidence="6 7">DSM 28570</strain>
    </source>
</reference>
<evidence type="ECO:0000256" key="2">
    <source>
        <dbReference type="ARBA" id="ARBA00008419"/>
    </source>
</evidence>
<dbReference type="InterPro" id="IPR008927">
    <property type="entry name" value="6-PGluconate_DH-like_C_sf"/>
</dbReference>
<dbReference type="NCBIfam" id="NF007161">
    <property type="entry name" value="PRK09599.1"/>
    <property type="match status" value="1"/>
</dbReference>